<dbReference type="InterPro" id="IPR011257">
    <property type="entry name" value="DNA_glycosylase"/>
</dbReference>
<feature type="compositionally biased region" description="Basic and acidic residues" evidence="1">
    <location>
        <begin position="210"/>
        <end position="220"/>
    </location>
</feature>
<dbReference type="PANTHER" id="PTHR21521:SF0">
    <property type="entry name" value="AMUN, ISOFORM A"/>
    <property type="match status" value="1"/>
</dbReference>
<organism evidence="2 3">
    <name type="scientific">Lyophyllum shimeji</name>
    <name type="common">Hon-shimeji</name>
    <name type="synonym">Tricholoma shimeji</name>
    <dbReference type="NCBI Taxonomy" id="47721"/>
    <lineage>
        <taxon>Eukaryota</taxon>
        <taxon>Fungi</taxon>
        <taxon>Dikarya</taxon>
        <taxon>Basidiomycota</taxon>
        <taxon>Agaricomycotina</taxon>
        <taxon>Agaricomycetes</taxon>
        <taxon>Agaricomycetidae</taxon>
        <taxon>Agaricales</taxon>
        <taxon>Tricholomatineae</taxon>
        <taxon>Lyophyllaceae</taxon>
        <taxon>Lyophyllum</taxon>
    </lineage>
</organism>
<dbReference type="PANTHER" id="PTHR21521">
    <property type="entry name" value="AMUN, ISOFORM A"/>
    <property type="match status" value="1"/>
</dbReference>
<proteinExistence type="predicted"/>
<sequence length="227" mass="25534">MAHPFSSMTPAQVRSQHQQANFTLAQQNLLSEVEDIVAQVPTRVPAYITLPELQTIMDYKLAFGQNRPALRAMIRKNPDAQVKEVSERALAHSLEDGDWEEVQKAMDILCELKGVGPATASLLLSLLYPRTIPFFSDEATVNLLAPPGGAKGIKYTAKTYKALYDALDTLMTSINQNAPSEDPICRGELERKIWRTFRVEELPQSKGKRARDQENAEEKPKRKRKKT</sequence>
<accession>A0A9P3PHE0</accession>
<dbReference type="GO" id="GO:0003824">
    <property type="term" value="F:catalytic activity"/>
    <property type="evidence" value="ECO:0007669"/>
    <property type="project" value="InterPro"/>
</dbReference>
<evidence type="ECO:0000313" key="3">
    <source>
        <dbReference type="Proteomes" id="UP001063166"/>
    </source>
</evidence>
<dbReference type="EMBL" id="BRPK01000003">
    <property type="protein sequence ID" value="GLB35968.1"/>
    <property type="molecule type" value="Genomic_DNA"/>
</dbReference>
<dbReference type="OrthoDB" id="8249012at2759"/>
<dbReference type="Proteomes" id="UP001063166">
    <property type="component" value="Unassembled WGS sequence"/>
</dbReference>
<feature type="region of interest" description="Disordered" evidence="1">
    <location>
        <begin position="203"/>
        <end position="227"/>
    </location>
</feature>
<dbReference type="AlphaFoldDB" id="A0A9P3PHE0"/>
<name>A0A9P3PHE0_LYOSH</name>
<dbReference type="GO" id="GO:0006281">
    <property type="term" value="P:DNA repair"/>
    <property type="evidence" value="ECO:0007669"/>
    <property type="project" value="InterPro"/>
</dbReference>
<evidence type="ECO:0000256" key="1">
    <source>
        <dbReference type="SAM" id="MobiDB-lite"/>
    </source>
</evidence>
<dbReference type="SUPFAM" id="SSF48150">
    <property type="entry name" value="DNA-glycosylase"/>
    <property type="match status" value="1"/>
</dbReference>
<gene>
    <name evidence="2" type="ORF">LshimejAT787_0302560</name>
</gene>
<reference evidence="2" key="1">
    <citation type="submission" date="2022-07" db="EMBL/GenBank/DDBJ databases">
        <title>The genome of Lyophyllum shimeji provides insight into the initial evolution of ectomycorrhizal fungal genome.</title>
        <authorList>
            <person name="Kobayashi Y."/>
            <person name="Shibata T."/>
            <person name="Hirakawa H."/>
            <person name="Shigenobu S."/>
            <person name="Nishiyama T."/>
            <person name="Yamada A."/>
            <person name="Hasebe M."/>
            <person name="Kawaguchi M."/>
        </authorList>
    </citation>
    <scope>NUCLEOTIDE SEQUENCE</scope>
    <source>
        <strain evidence="2">AT787</strain>
    </source>
</reference>
<evidence type="ECO:0000313" key="2">
    <source>
        <dbReference type="EMBL" id="GLB35968.1"/>
    </source>
</evidence>
<keyword evidence="3" id="KW-1185">Reference proteome</keyword>
<comment type="caution">
    <text evidence="2">The sequence shown here is derived from an EMBL/GenBank/DDBJ whole genome shotgun (WGS) entry which is preliminary data.</text>
</comment>
<protein>
    <submittedName>
        <fullName evidence="2">Uncharacterized protein</fullName>
    </submittedName>
</protein>